<dbReference type="GO" id="GO:0071111">
    <property type="term" value="F:cyclic-guanylate-specific phosphodiesterase activity"/>
    <property type="evidence" value="ECO:0007669"/>
    <property type="project" value="InterPro"/>
</dbReference>
<dbReference type="SMART" id="SM00052">
    <property type="entry name" value="EAL"/>
    <property type="match status" value="1"/>
</dbReference>
<keyword evidence="1" id="KW-0472">Membrane</keyword>
<dbReference type="Gene3D" id="6.10.340.10">
    <property type="match status" value="1"/>
</dbReference>
<dbReference type="Gene3D" id="3.30.70.270">
    <property type="match status" value="1"/>
</dbReference>
<sequence length="670" mass="75678">MHFQDSARRERLRVRRSLTIKQMAAVSGVALVTICFFIAIQLFHFVEQRRDDYAQQLENIGHSVVRPLSQSVLNVDLKETQHILNTLRPVGILNRAEVVLPNRIPTLSTHFPEGRPVPDWVMASFDLPIKVSVPLYSPAVNPTTSQPIAYLVLQADPYRMYQFFVSALSTLLTTYLLLALVLSIAISWCINRLIIHPLRSIARELESLPESEVHYHQLAARPRHRDDELGILIRSYNRNQQLLDKALKAMQETRESFPNEEQFVSRVEQRINGSLAGKDFHIMLICIENVGEGEGAFCPVISSLLKVLPEQSLLARLGYNEFAVMVSEIERPFMAMRLARELMASINTPQTTAEMGITLHPTGSIGIAQYIGRQAISGHQLLTHARAARLSADRQGKNQILFFEPGLTAKIHRRLLQENEILHAMEKNDFTLFIQPQVNMSTGEVMGAEAFLRRKMNDGSYGLESDFIVVAEEIGVMAQLGYKMLELGCHILADWRRRDITLPLSLSLSGVQIQQANFLPELRSLISRYQIDNGQLVLEITETARIADWEQALIVLAELRRLGISVELDDFGLGYSGLEYLNRLRNVPINAIKIDRIFVASLPEDDAMANIVASIARAMNIKLKAEGVETEAQRGWLLNNRILFGQGYLFSAPVPLVEFETKFLLNETRV</sequence>
<dbReference type="NCBIfam" id="NF008807">
    <property type="entry name" value="PRK11829.1"/>
    <property type="match status" value="1"/>
</dbReference>
<dbReference type="AlphaFoldDB" id="A0A1X0WBZ1"/>
<reference evidence="4 5" key="1">
    <citation type="journal article" date="2017" name="Int. J. Syst. Evol. Microbiol.">
        <title>Rouxiella badensis sp. nov. and Rouxiella silvae sp. nov. isolated from peat bog soil in Germany and emendation of the genus description.</title>
        <authorList>
            <person name="Le Fleche-Mateos A."/>
            <person name="Kugler J.H."/>
            <person name="Hansen S.H."/>
            <person name="Syldatk C."/>
            <person name="Hausmann R."/>
            <person name="Lomprez F."/>
            <person name="Vandenbogaert M."/>
            <person name="Manuguerra J.C."/>
            <person name="Grimont P.A."/>
        </authorList>
    </citation>
    <scope>NUCLEOTIDE SEQUENCE [LARGE SCALE GENOMIC DNA]</scope>
    <source>
        <strain evidence="4 5">DSM 100043</strain>
    </source>
</reference>
<dbReference type="SMART" id="SM00267">
    <property type="entry name" value="GGDEF"/>
    <property type="match status" value="1"/>
</dbReference>
<dbReference type="SUPFAM" id="SSF55073">
    <property type="entry name" value="Nucleotide cyclase"/>
    <property type="match status" value="1"/>
</dbReference>
<dbReference type="PROSITE" id="PS50887">
    <property type="entry name" value="GGDEF"/>
    <property type="match status" value="1"/>
</dbReference>
<comment type="caution">
    <text evidence="4">The sequence shown here is derived from an EMBL/GenBank/DDBJ whole genome shotgun (WGS) entry which is preliminary data.</text>
</comment>
<dbReference type="InterPro" id="IPR035919">
    <property type="entry name" value="EAL_sf"/>
</dbReference>
<dbReference type="InterPro" id="IPR043128">
    <property type="entry name" value="Rev_trsase/Diguanyl_cyclase"/>
</dbReference>
<dbReference type="SUPFAM" id="SSF141868">
    <property type="entry name" value="EAL domain-like"/>
    <property type="match status" value="1"/>
</dbReference>
<dbReference type="Pfam" id="PF00563">
    <property type="entry name" value="EAL"/>
    <property type="match status" value="1"/>
</dbReference>
<evidence type="ECO:0000313" key="5">
    <source>
        <dbReference type="Proteomes" id="UP000192536"/>
    </source>
</evidence>
<protein>
    <submittedName>
        <fullName evidence="4">Biofilm formation regulator HmsP</fullName>
    </submittedName>
</protein>
<dbReference type="Proteomes" id="UP000192536">
    <property type="component" value="Unassembled WGS sequence"/>
</dbReference>
<dbReference type="Pfam" id="PF17154">
    <property type="entry name" value="GAPES3"/>
    <property type="match status" value="1"/>
</dbReference>
<dbReference type="InterPro" id="IPR033419">
    <property type="entry name" value="GAPES3"/>
</dbReference>
<keyword evidence="1" id="KW-0812">Transmembrane</keyword>
<dbReference type="PANTHER" id="PTHR33121">
    <property type="entry name" value="CYCLIC DI-GMP PHOSPHODIESTERASE PDEF"/>
    <property type="match status" value="1"/>
</dbReference>
<keyword evidence="1" id="KW-1133">Transmembrane helix</keyword>
<evidence type="ECO:0000256" key="1">
    <source>
        <dbReference type="SAM" id="Phobius"/>
    </source>
</evidence>
<keyword evidence="5" id="KW-1185">Reference proteome</keyword>
<dbReference type="InterPro" id="IPR000160">
    <property type="entry name" value="GGDEF_dom"/>
</dbReference>
<evidence type="ECO:0000259" key="2">
    <source>
        <dbReference type="PROSITE" id="PS50883"/>
    </source>
</evidence>
<dbReference type="CDD" id="cd01948">
    <property type="entry name" value="EAL"/>
    <property type="match status" value="1"/>
</dbReference>
<organism evidence="4 5">
    <name type="scientific">Rouxiella badensis</name>
    <dbReference type="NCBI Taxonomy" id="1646377"/>
    <lineage>
        <taxon>Bacteria</taxon>
        <taxon>Pseudomonadati</taxon>
        <taxon>Pseudomonadota</taxon>
        <taxon>Gammaproteobacteria</taxon>
        <taxon>Enterobacterales</taxon>
        <taxon>Yersiniaceae</taxon>
        <taxon>Rouxiella</taxon>
    </lineage>
</organism>
<accession>A0A1X0WBZ1</accession>
<dbReference type="PROSITE" id="PS50883">
    <property type="entry name" value="EAL"/>
    <property type="match status" value="1"/>
</dbReference>
<dbReference type="InterPro" id="IPR050706">
    <property type="entry name" value="Cyclic-di-GMP_PDE-like"/>
</dbReference>
<feature type="transmembrane region" description="Helical" evidence="1">
    <location>
        <begin position="163"/>
        <end position="190"/>
    </location>
</feature>
<dbReference type="STRING" id="1646377.BS640_16835"/>
<name>A0A1X0WBZ1_9GAMM</name>
<feature type="domain" description="EAL" evidence="2">
    <location>
        <begin position="414"/>
        <end position="667"/>
    </location>
</feature>
<evidence type="ECO:0000259" key="3">
    <source>
        <dbReference type="PROSITE" id="PS50887"/>
    </source>
</evidence>
<proteinExistence type="predicted"/>
<dbReference type="PANTHER" id="PTHR33121:SF77">
    <property type="entry name" value="CYCLIC DI-GMP PHOSPHODIESTERASE PDEK-RELATED"/>
    <property type="match status" value="1"/>
</dbReference>
<feature type="transmembrane region" description="Helical" evidence="1">
    <location>
        <begin position="20"/>
        <end position="43"/>
    </location>
</feature>
<feature type="domain" description="GGDEF" evidence="3">
    <location>
        <begin position="278"/>
        <end position="405"/>
    </location>
</feature>
<gene>
    <name evidence="4" type="ORF">BS640_16835</name>
</gene>
<evidence type="ECO:0000313" key="4">
    <source>
        <dbReference type="EMBL" id="ORJ24289.1"/>
    </source>
</evidence>
<dbReference type="InterPro" id="IPR001633">
    <property type="entry name" value="EAL_dom"/>
</dbReference>
<dbReference type="InterPro" id="IPR029787">
    <property type="entry name" value="Nucleotide_cyclase"/>
</dbReference>
<dbReference type="Pfam" id="PF00990">
    <property type="entry name" value="GGDEF"/>
    <property type="match status" value="1"/>
</dbReference>
<dbReference type="EMBL" id="MRWE01000031">
    <property type="protein sequence ID" value="ORJ24289.1"/>
    <property type="molecule type" value="Genomic_DNA"/>
</dbReference>
<dbReference type="Gene3D" id="3.20.20.450">
    <property type="entry name" value="EAL domain"/>
    <property type="match status" value="1"/>
</dbReference>